<feature type="region of interest" description="Disordered" evidence="1">
    <location>
        <begin position="364"/>
        <end position="385"/>
    </location>
</feature>
<protein>
    <recommendedName>
        <fullName evidence="5">Secreted protein</fullName>
    </recommendedName>
</protein>
<reference evidence="3" key="1">
    <citation type="submission" date="2021-04" db="EMBL/GenBank/DDBJ databases">
        <title>Genome based classification of Actinospica acidithermotolerans sp. nov., an actinobacterium isolated from an Indonesian hot spring.</title>
        <authorList>
            <person name="Kusuma A.B."/>
            <person name="Putra K.E."/>
            <person name="Nafisah S."/>
            <person name="Loh J."/>
            <person name="Nouioui I."/>
            <person name="Goodfellow M."/>
        </authorList>
    </citation>
    <scope>NUCLEOTIDE SEQUENCE</scope>
    <source>
        <strain evidence="3">CSCA 57</strain>
    </source>
</reference>
<evidence type="ECO:0000313" key="3">
    <source>
        <dbReference type="EMBL" id="MBR7836270.1"/>
    </source>
</evidence>
<evidence type="ECO:0000256" key="2">
    <source>
        <dbReference type="SAM" id="SignalP"/>
    </source>
</evidence>
<organism evidence="3 4">
    <name type="scientific">Actinospica durhamensis</name>
    <dbReference type="NCBI Taxonomy" id="1508375"/>
    <lineage>
        <taxon>Bacteria</taxon>
        <taxon>Bacillati</taxon>
        <taxon>Actinomycetota</taxon>
        <taxon>Actinomycetes</taxon>
        <taxon>Catenulisporales</taxon>
        <taxon>Actinospicaceae</taxon>
        <taxon>Actinospica</taxon>
    </lineage>
</organism>
<evidence type="ECO:0000313" key="4">
    <source>
        <dbReference type="Proteomes" id="UP000675781"/>
    </source>
</evidence>
<keyword evidence="4" id="KW-1185">Reference proteome</keyword>
<feature type="signal peptide" evidence="2">
    <location>
        <begin position="1"/>
        <end position="32"/>
    </location>
</feature>
<dbReference type="AlphaFoldDB" id="A0A941EPT1"/>
<evidence type="ECO:0008006" key="5">
    <source>
        <dbReference type="Google" id="ProtNLM"/>
    </source>
</evidence>
<dbReference type="EMBL" id="JAGSOG010000133">
    <property type="protein sequence ID" value="MBR7836270.1"/>
    <property type="molecule type" value="Genomic_DNA"/>
</dbReference>
<proteinExistence type="predicted"/>
<sequence length="385" mass="39910">MTAMKNANKRKLRMTGLAAVSAALVTTLPAAAHATAATTTPSSSAWRTYPVPVSGEATFSSVVAPSRDDAWAGGFTIGPTGFAPVMLHWNGRGWTKASVPTTSRIDELSATGAKDVWAMTDDQPLHWNGTRWATVTLATVPNMNQGGALAADGPRDAWYLGGTFDPETGNAENLIEEWNGRAWQILSLPKALADGAGLAAIAADGPDDVWVAGTATAATGALVLAHWNGHTWTILPAPSTGFAYTNLSALVVAGPKDAWLAGWGETQVTKGGADRVSLILHWNGKKWALTPTPAGDGELDNIAVGAGGPWAVGDTYHESGLPYTAYVLRWTGTRWTKVAVPTVGDASISAVAAIPGGGVWAVGDTANDSSETPDLTPLIAQHTGR</sequence>
<dbReference type="RefSeq" id="WP_212530751.1">
    <property type="nucleotide sequence ID" value="NZ_JAGSOG010000133.1"/>
</dbReference>
<accession>A0A941EPT1</accession>
<gene>
    <name evidence="3" type="ORF">KDL01_23535</name>
</gene>
<feature type="chain" id="PRO_5039181997" description="Secreted protein" evidence="2">
    <location>
        <begin position="33"/>
        <end position="385"/>
    </location>
</feature>
<comment type="caution">
    <text evidence="3">The sequence shown here is derived from an EMBL/GenBank/DDBJ whole genome shotgun (WGS) entry which is preliminary data.</text>
</comment>
<dbReference type="Proteomes" id="UP000675781">
    <property type="component" value="Unassembled WGS sequence"/>
</dbReference>
<evidence type="ECO:0000256" key="1">
    <source>
        <dbReference type="SAM" id="MobiDB-lite"/>
    </source>
</evidence>
<name>A0A941EPT1_9ACTN</name>
<keyword evidence="2" id="KW-0732">Signal</keyword>